<dbReference type="AlphaFoldDB" id="A0A1Q9C2Y9"/>
<feature type="region of interest" description="Disordered" evidence="1">
    <location>
        <begin position="330"/>
        <end position="368"/>
    </location>
</feature>
<evidence type="ECO:0000256" key="2">
    <source>
        <dbReference type="SAM" id="Phobius"/>
    </source>
</evidence>
<evidence type="ECO:0000313" key="3">
    <source>
        <dbReference type="EMBL" id="OLP77285.1"/>
    </source>
</evidence>
<feature type="compositionally biased region" description="Polar residues" evidence="1">
    <location>
        <begin position="102"/>
        <end position="117"/>
    </location>
</feature>
<keyword evidence="2" id="KW-0812">Transmembrane</keyword>
<gene>
    <name evidence="3" type="ORF">AK812_SmicGene42665</name>
</gene>
<protein>
    <submittedName>
        <fullName evidence="3">Uncharacterized protein</fullName>
    </submittedName>
</protein>
<name>A0A1Q9C2Y9_SYMMI</name>
<dbReference type="EMBL" id="LSRX01001799">
    <property type="protein sequence ID" value="OLP77285.1"/>
    <property type="molecule type" value="Genomic_DNA"/>
</dbReference>
<feature type="region of interest" description="Disordered" evidence="1">
    <location>
        <begin position="632"/>
        <end position="666"/>
    </location>
</feature>
<sequence length="947" mass="106042">MAEQEAIGLLQQLARDFNVRDPRKLVQEEGNYVVTTDQGNEFRGLEAALPGGVVHRQKAGKVARDGGGWAEHVEETTEAYNARPHQAVTVHGAGGRGDEASGQLSRRTPTNAARSFQPQYGPVKGVASYDSMAENVVALLDLWSPEWKHPGRQRAIGSGSYEQYCTLGLFAYGGNDPRLSKASVNEEACVALNHFLRSRFPAATWPSIAVVLNPRIGLHRDTLNMIGKPNHAIALGSFTGGRIWVEDDHGSSPERRVMKHKTQELWGSWIDMHDKPVSFDARRFHRVEPHEGRMWAIAVYTPQAFKRCSPKNREAAAALGFPVRIAEEDDATTTGTRAEAAPGVGQRSGYRQHQESDSGQDTGEDKGPRWVRIEAGGMWIPLWIHFVDTGVDTFVDTPGNALPESCSENAWIPLCIHFVDTGVDTFVDTSGNALPESCSENCVDTSVDTICGYRCGYSLWFLVDDLLSSEGAPAQERGKVLAKLDVDLLWIQRIDDLKIKPIKGKDNPADLGTKSLTRDKIRKYMVTIGYVGDYLDEGEVVDTGEADVRMVQRPGRMDEGRLQRIIQAVTMAVLVGLGEAYEEASERSPDEDQRVGLSMCMIAIAGLLFMCICRTVITAAVLLKRKVGKKTGRKRKERKEEGKEERKRRKKMSATKEGTKVLNFAGSGEMTEEEYIAELKRQIRDESRSIESTTILEEWLKKVALEKYEGPKKILQVVKQLNQHRQDEATPPERKKQASDDEAASDPTSSSEDSDEDKDKEAQPSKPEETAEKRKEELKKILQTKADGMIAEQLQQEETDPQAQQAKQMGQREAELMELQVKNIMRLIQTCMFAVHVCQAAMWRAWYDENEAADTQEASYDQTQPDDIDDATWERMFRKAKRLREEPAEGTEEGISKETEEEAMLKVMLIRVPQTPQRPMDDGQKFHKDLRERCAEAALVPSILQEE</sequence>
<keyword evidence="2" id="KW-1133">Transmembrane helix</keyword>
<dbReference type="OrthoDB" id="10441761at2759"/>
<keyword evidence="4" id="KW-1185">Reference proteome</keyword>
<keyword evidence="2" id="KW-0472">Membrane</keyword>
<comment type="caution">
    <text evidence="3">The sequence shown here is derived from an EMBL/GenBank/DDBJ whole genome shotgun (WGS) entry which is preliminary data.</text>
</comment>
<feature type="transmembrane region" description="Helical" evidence="2">
    <location>
        <begin position="595"/>
        <end position="623"/>
    </location>
</feature>
<accession>A0A1Q9C2Y9</accession>
<feature type="region of interest" description="Disordered" evidence="1">
    <location>
        <begin position="721"/>
        <end position="775"/>
    </location>
</feature>
<proteinExistence type="predicted"/>
<feature type="region of interest" description="Disordered" evidence="1">
    <location>
        <begin position="92"/>
        <end position="117"/>
    </location>
</feature>
<dbReference type="Proteomes" id="UP000186817">
    <property type="component" value="Unassembled WGS sequence"/>
</dbReference>
<organism evidence="3 4">
    <name type="scientific">Symbiodinium microadriaticum</name>
    <name type="common">Dinoflagellate</name>
    <name type="synonym">Zooxanthella microadriatica</name>
    <dbReference type="NCBI Taxonomy" id="2951"/>
    <lineage>
        <taxon>Eukaryota</taxon>
        <taxon>Sar</taxon>
        <taxon>Alveolata</taxon>
        <taxon>Dinophyceae</taxon>
        <taxon>Suessiales</taxon>
        <taxon>Symbiodiniaceae</taxon>
        <taxon>Symbiodinium</taxon>
    </lineage>
</organism>
<evidence type="ECO:0000256" key="1">
    <source>
        <dbReference type="SAM" id="MobiDB-lite"/>
    </source>
</evidence>
<feature type="compositionally biased region" description="Basic and acidic residues" evidence="1">
    <location>
        <begin position="724"/>
        <end position="739"/>
    </location>
</feature>
<reference evidence="3 4" key="1">
    <citation type="submission" date="2016-02" db="EMBL/GenBank/DDBJ databases">
        <title>Genome analysis of coral dinoflagellate symbionts highlights evolutionary adaptations to a symbiotic lifestyle.</title>
        <authorList>
            <person name="Aranda M."/>
            <person name="Li Y."/>
            <person name="Liew Y.J."/>
            <person name="Baumgarten S."/>
            <person name="Simakov O."/>
            <person name="Wilson M."/>
            <person name="Piel J."/>
            <person name="Ashoor H."/>
            <person name="Bougouffa S."/>
            <person name="Bajic V.B."/>
            <person name="Ryu T."/>
            <person name="Ravasi T."/>
            <person name="Bayer T."/>
            <person name="Micklem G."/>
            <person name="Kim H."/>
            <person name="Bhak J."/>
            <person name="Lajeunesse T.C."/>
            <person name="Voolstra C.R."/>
        </authorList>
    </citation>
    <scope>NUCLEOTIDE SEQUENCE [LARGE SCALE GENOMIC DNA]</scope>
    <source>
        <strain evidence="3 4">CCMP2467</strain>
    </source>
</reference>
<feature type="compositionally biased region" description="Basic and acidic residues" evidence="1">
    <location>
        <begin position="757"/>
        <end position="775"/>
    </location>
</feature>
<evidence type="ECO:0000313" key="4">
    <source>
        <dbReference type="Proteomes" id="UP000186817"/>
    </source>
</evidence>